<keyword evidence="1" id="KW-0472">Membrane</keyword>
<keyword evidence="3" id="KW-1185">Reference proteome</keyword>
<reference evidence="2 3" key="1">
    <citation type="submission" date="2022-10" db="EMBL/GenBank/DDBJ databases">
        <title>The complete genomes of actinobacterial strains from the NBC collection.</title>
        <authorList>
            <person name="Joergensen T.S."/>
            <person name="Alvarez Arevalo M."/>
            <person name="Sterndorff E.B."/>
            <person name="Faurdal D."/>
            <person name="Vuksanovic O."/>
            <person name="Mourched A.-S."/>
            <person name="Charusanti P."/>
            <person name="Shaw S."/>
            <person name="Blin K."/>
            <person name="Weber T."/>
        </authorList>
    </citation>
    <scope>NUCLEOTIDE SEQUENCE [LARGE SCALE GENOMIC DNA]</scope>
    <source>
        <strain evidence="2 3">NBC 01792</strain>
    </source>
</reference>
<feature type="transmembrane region" description="Helical" evidence="1">
    <location>
        <begin position="131"/>
        <end position="156"/>
    </location>
</feature>
<keyword evidence="1" id="KW-1133">Transmembrane helix</keyword>
<sequence length="163" mass="16266">MDGTTNAGASGADRYPPAANTLGPRASLVMSLALGLLLGALSLLVMLPAAQHLRSLQDGERAQATLHTAGSCMAGHCQVKYEADGRTVIADLPVGSGGGKQSVGASLVVRYEADDPQVAAREEDVGGGGAAVLAALAGAAALFFLAVAAVAGIFLARRPRSEA</sequence>
<feature type="transmembrane region" description="Helical" evidence="1">
    <location>
        <begin position="28"/>
        <end position="50"/>
    </location>
</feature>
<organism evidence="2 3">
    <name type="scientific">Streptomyces cyaneofuscatus</name>
    <dbReference type="NCBI Taxonomy" id="66883"/>
    <lineage>
        <taxon>Bacteria</taxon>
        <taxon>Bacillati</taxon>
        <taxon>Actinomycetota</taxon>
        <taxon>Actinomycetes</taxon>
        <taxon>Kitasatosporales</taxon>
        <taxon>Streptomycetaceae</taxon>
        <taxon>Streptomyces</taxon>
    </lineage>
</organism>
<gene>
    <name evidence="2" type="ORF">OG849_13720</name>
</gene>
<name>A0ABZ1EVZ3_9ACTN</name>
<dbReference type="Proteomes" id="UP001356428">
    <property type="component" value="Chromosome"/>
</dbReference>
<accession>A0ABZ1EVZ3</accession>
<dbReference type="RefSeq" id="WP_326705362.1">
    <property type="nucleotide sequence ID" value="NZ_CP109083.1"/>
</dbReference>
<protein>
    <recommendedName>
        <fullName evidence="4">DUF3592 domain-containing protein</fullName>
    </recommendedName>
</protein>
<evidence type="ECO:0000313" key="2">
    <source>
        <dbReference type="EMBL" id="WSB08235.1"/>
    </source>
</evidence>
<dbReference type="EMBL" id="CP109083">
    <property type="protein sequence ID" value="WSB08235.1"/>
    <property type="molecule type" value="Genomic_DNA"/>
</dbReference>
<keyword evidence="1" id="KW-0812">Transmembrane</keyword>
<evidence type="ECO:0000313" key="3">
    <source>
        <dbReference type="Proteomes" id="UP001356428"/>
    </source>
</evidence>
<evidence type="ECO:0008006" key="4">
    <source>
        <dbReference type="Google" id="ProtNLM"/>
    </source>
</evidence>
<proteinExistence type="predicted"/>
<evidence type="ECO:0000256" key="1">
    <source>
        <dbReference type="SAM" id="Phobius"/>
    </source>
</evidence>